<dbReference type="InterPro" id="IPR017441">
    <property type="entry name" value="Protein_kinase_ATP_BS"/>
</dbReference>
<feature type="binding site" evidence="1">
    <location>
        <position position="53"/>
    </location>
    <ligand>
        <name>ATP</name>
        <dbReference type="ChEBI" id="CHEBI:30616"/>
    </ligand>
</feature>
<organism evidence="3 4">
    <name type="scientific">Ureibacillus yapensis</name>
    <dbReference type="NCBI Taxonomy" id="2304605"/>
    <lineage>
        <taxon>Bacteria</taxon>
        <taxon>Bacillati</taxon>
        <taxon>Bacillota</taxon>
        <taxon>Bacilli</taxon>
        <taxon>Bacillales</taxon>
        <taxon>Caryophanaceae</taxon>
        <taxon>Ureibacillus</taxon>
    </lineage>
</organism>
<feature type="domain" description="Protein kinase" evidence="2">
    <location>
        <begin position="24"/>
        <end position="265"/>
    </location>
</feature>
<dbReference type="InterPro" id="IPR011009">
    <property type="entry name" value="Kinase-like_dom_sf"/>
</dbReference>
<dbReference type="GO" id="GO:0004674">
    <property type="term" value="F:protein serine/threonine kinase activity"/>
    <property type="evidence" value="ECO:0007669"/>
    <property type="project" value="UniProtKB-KW"/>
</dbReference>
<keyword evidence="1" id="KW-0067">ATP-binding</keyword>
<evidence type="ECO:0000259" key="2">
    <source>
        <dbReference type="PROSITE" id="PS50011"/>
    </source>
</evidence>
<dbReference type="SUPFAM" id="SSF56112">
    <property type="entry name" value="Protein kinase-like (PK-like)"/>
    <property type="match status" value="1"/>
</dbReference>
<evidence type="ECO:0000313" key="4">
    <source>
        <dbReference type="Proteomes" id="UP000265692"/>
    </source>
</evidence>
<proteinExistence type="predicted"/>
<dbReference type="SMART" id="SM00219">
    <property type="entry name" value="TyrKc"/>
    <property type="match status" value="1"/>
</dbReference>
<keyword evidence="3" id="KW-0808">Transferase</keyword>
<keyword evidence="1" id="KW-0547">Nucleotide-binding</keyword>
<name>A0A396S6X9_9BACL</name>
<keyword evidence="3" id="KW-0418">Kinase</keyword>
<dbReference type="InterPro" id="IPR020635">
    <property type="entry name" value="Tyr_kinase_cat_dom"/>
</dbReference>
<dbReference type="Gene3D" id="1.10.510.10">
    <property type="entry name" value="Transferase(Phosphotransferase) domain 1"/>
    <property type="match status" value="1"/>
</dbReference>
<dbReference type="InterPro" id="IPR000719">
    <property type="entry name" value="Prot_kinase_dom"/>
</dbReference>
<dbReference type="GO" id="GO:0004713">
    <property type="term" value="F:protein tyrosine kinase activity"/>
    <property type="evidence" value="ECO:0007669"/>
    <property type="project" value="InterPro"/>
</dbReference>
<evidence type="ECO:0000256" key="1">
    <source>
        <dbReference type="PROSITE-ProRule" id="PRU10141"/>
    </source>
</evidence>
<comment type="caution">
    <text evidence="3">The sequence shown here is derived from an EMBL/GenBank/DDBJ whole genome shotgun (WGS) entry which is preliminary data.</text>
</comment>
<dbReference type="PROSITE" id="PS50011">
    <property type="entry name" value="PROTEIN_KINASE_DOM"/>
    <property type="match status" value="1"/>
</dbReference>
<sequence length="265" mass="31330">MIHYFSEKKYDQLVKNYIQYETNYRFIEEIGVGSYGVAYLIEDSITSSKYVFKRLKTKHRHKNSVRQKFRQEIQILKELELPNVPSFITSGELHEIPFYMMDYVDGKTFEQAIFQEGAVFTLEQSLQITKELLEIVAEFHKKGIVHRDLRIPNILLSNNSLKIIDFGLAAYIKENNQPEKLVNPKRAQNHSSDLYFIGHFLLFLLYSNYSPTKKKERSWQEELRLPIEMVNYLERLLLIQPGFSSAHDALLNLPLHVENHESFYF</sequence>
<dbReference type="EMBL" id="QWEI01000012">
    <property type="protein sequence ID" value="RHW32728.1"/>
    <property type="molecule type" value="Genomic_DNA"/>
</dbReference>
<dbReference type="Pfam" id="PF00069">
    <property type="entry name" value="Pkinase"/>
    <property type="match status" value="1"/>
</dbReference>
<reference evidence="3 4" key="1">
    <citation type="submission" date="2018-08" db="EMBL/GenBank/DDBJ databases">
        <title>Lysinibacillus sp. YLB-03 draft genome sequence.</title>
        <authorList>
            <person name="Yu L."/>
        </authorList>
    </citation>
    <scope>NUCLEOTIDE SEQUENCE [LARGE SCALE GENOMIC DNA]</scope>
    <source>
        <strain evidence="3 4">YLB-03</strain>
    </source>
</reference>
<accession>A0A396S6X9</accession>
<dbReference type="Proteomes" id="UP000265692">
    <property type="component" value="Unassembled WGS sequence"/>
</dbReference>
<protein>
    <submittedName>
        <fullName evidence="3">Serine/threonine protein kinase</fullName>
    </submittedName>
</protein>
<dbReference type="GO" id="GO:0005524">
    <property type="term" value="F:ATP binding"/>
    <property type="evidence" value="ECO:0007669"/>
    <property type="project" value="UniProtKB-UniRule"/>
</dbReference>
<evidence type="ECO:0000313" key="3">
    <source>
        <dbReference type="EMBL" id="RHW32728.1"/>
    </source>
</evidence>
<dbReference type="RefSeq" id="WP_118877469.1">
    <property type="nucleotide sequence ID" value="NZ_QWEI01000012.1"/>
</dbReference>
<dbReference type="PANTHER" id="PTHR24347">
    <property type="entry name" value="SERINE/THREONINE-PROTEIN KINASE"/>
    <property type="match status" value="1"/>
</dbReference>
<dbReference type="PROSITE" id="PS00107">
    <property type="entry name" value="PROTEIN_KINASE_ATP"/>
    <property type="match status" value="1"/>
</dbReference>
<gene>
    <name evidence="3" type="ORF">D1B33_16295</name>
</gene>
<keyword evidence="3" id="KW-0723">Serine/threonine-protein kinase</keyword>
<dbReference type="OrthoDB" id="9788659at2"/>
<dbReference type="AlphaFoldDB" id="A0A396S6X9"/>
<keyword evidence="4" id="KW-1185">Reference proteome</keyword>